<comment type="caution">
    <text evidence="22">The sequence shown here is derived from an EMBL/GenBank/DDBJ whole genome shotgun (WGS) entry which is preliminary data.</text>
</comment>
<comment type="catalytic activity">
    <reaction evidence="18">
        <text>ATP + H2O = ADP + phosphate + H(+)</text>
        <dbReference type="Rhea" id="RHEA:13065"/>
        <dbReference type="ChEBI" id="CHEBI:15377"/>
        <dbReference type="ChEBI" id="CHEBI:15378"/>
        <dbReference type="ChEBI" id="CHEBI:30616"/>
        <dbReference type="ChEBI" id="CHEBI:43474"/>
        <dbReference type="ChEBI" id="CHEBI:456216"/>
    </reaction>
</comment>
<dbReference type="RefSeq" id="WP_409120958.1">
    <property type="nucleotide sequence ID" value="NZ_JBJVNI010000004.1"/>
</dbReference>
<dbReference type="SUPFAM" id="SSF81665">
    <property type="entry name" value="Calcium ATPase, transmembrane domain M"/>
    <property type="match status" value="1"/>
</dbReference>
<dbReference type="Gene3D" id="3.40.1110.10">
    <property type="entry name" value="Calcium-transporting ATPase, cytoplasmic domain N"/>
    <property type="match status" value="1"/>
</dbReference>
<evidence type="ECO:0000259" key="21">
    <source>
        <dbReference type="SMART" id="SM00831"/>
    </source>
</evidence>
<comment type="function">
    <text evidence="1">Mediates magnesium influx to the cytosol.</text>
</comment>
<dbReference type="InterPro" id="IPR023214">
    <property type="entry name" value="HAD_sf"/>
</dbReference>
<evidence type="ECO:0000256" key="7">
    <source>
        <dbReference type="ARBA" id="ARBA00022519"/>
    </source>
</evidence>
<dbReference type="SUPFAM" id="SSF56784">
    <property type="entry name" value="HAD-like"/>
    <property type="match status" value="1"/>
</dbReference>
<reference evidence="22 23" key="1">
    <citation type="submission" date="2024-12" db="EMBL/GenBank/DDBJ databases">
        <title>Forecasting of Potato common scab and diversities of Pathogenic streptomyces spp. in china.</title>
        <authorList>
            <person name="Handique U."/>
            <person name="Wu J."/>
        </authorList>
    </citation>
    <scope>NUCLEOTIDE SEQUENCE [LARGE SCALE GENOMIC DNA]</scope>
    <source>
        <strain evidence="22 23">ZRIMU1530</strain>
    </source>
</reference>
<evidence type="ECO:0000256" key="17">
    <source>
        <dbReference type="ARBA" id="ARBA00047295"/>
    </source>
</evidence>
<comment type="similarity">
    <text evidence="3">Belongs to the cation transport ATPase (P-type) (TC 3.A.3) family. Type IIIB subfamily.</text>
</comment>
<dbReference type="InterPro" id="IPR036412">
    <property type="entry name" value="HAD-like_sf"/>
</dbReference>
<evidence type="ECO:0000256" key="1">
    <source>
        <dbReference type="ARBA" id="ARBA00003954"/>
    </source>
</evidence>
<feature type="compositionally biased region" description="Low complexity" evidence="19">
    <location>
        <begin position="25"/>
        <end position="37"/>
    </location>
</feature>
<evidence type="ECO:0000256" key="11">
    <source>
        <dbReference type="ARBA" id="ARBA00022840"/>
    </source>
</evidence>
<dbReference type="InterPro" id="IPR008250">
    <property type="entry name" value="ATPase_P-typ_transduc_dom_A_sf"/>
</dbReference>
<evidence type="ECO:0000256" key="14">
    <source>
        <dbReference type="ARBA" id="ARBA00022989"/>
    </source>
</evidence>
<evidence type="ECO:0000256" key="19">
    <source>
        <dbReference type="SAM" id="MobiDB-lite"/>
    </source>
</evidence>
<evidence type="ECO:0000256" key="10">
    <source>
        <dbReference type="ARBA" id="ARBA00022741"/>
    </source>
</evidence>
<dbReference type="PRINTS" id="PR01836">
    <property type="entry name" value="MGATPASE"/>
</dbReference>
<feature type="region of interest" description="Disordered" evidence="19">
    <location>
        <begin position="11"/>
        <end position="37"/>
    </location>
</feature>
<feature type="compositionally biased region" description="Low complexity" evidence="19">
    <location>
        <begin position="351"/>
        <end position="360"/>
    </location>
</feature>
<dbReference type="InterPro" id="IPR018303">
    <property type="entry name" value="ATPase_P-typ_P_site"/>
</dbReference>
<feature type="region of interest" description="Disordered" evidence="19">
    <location>
        <begin position="349"/>
        <end position="387"/>
    </location>
</feature>
<dbReference type="EMBL" id="JBJVNI010000004">
    <property type="protein sequence ID" value="MFM9608840.1"/>
    <property type="molecule type" value="Genomic_DNA"/>
</dbReference>
<dbReference type="InterPro" id="IPR004014">
    <property type="entry name" value="ATPase_P-typ_cation-transptr_N"/>
</dbReference>
<keyword evidence="13" id="KW-1278">Translocase</keyword>
<dbReference type="NCBIfam" id="TIGR01494">
    <property type="entry name" value="ATPase_P-type"/>
    <property type="match status" value="1"/>
</dbReference>
<dbReference type="InterPro" id="IPR023299">
    <property type="entry name" value="ATPase_P-typ_cyto_dom_N"/>
</dbReference>
<evidence type="ECO:0000256" key="16">
    <source>
        <dbReference type="ARBA" id="ARBA00029806"/>
    </source>
</evidence>
<dbReference type="Pfam" id="PF00702">
    <property type="entry name" value="Hydrolase"/>
    <property type="match status" value="1"/>
</dbReference>
<comment type="catalytic activity">
    <reaction evidence="17">
        <text>Mg(2+)(out) + ATP + H2O = Mg(2+)(in) + ADP + phosphate + H(+)</text>
        <dbReference type="Rhea" id="RHEA:10260"/>
        <dbReference type="ChEBI" id="CHEBI:15377"/>
        <dbReference type="ChEBI" id="CHEBI:15378"/>
        <dbReference type="ChEBI" id="CHEBI:18420"/>
        <dbReference type="ChEBI" id="CHEBI:30616"/>
        <dbReference type="ChEBI" id="CHEBI:43474"/>
        <dbReference type="ChEBI" id="CHEBI:456216"/>
        <dbReference type="EC" id="7.2.2.14"/>
    </reaction>
</comment>
<evidence type="ECO:0000256" key="3">
    <source>
        <dbReference type="ARBA" id="ARBA00008746"/>
    </source>
</evidence>
<dbReference type="Gene3D" id="3.40.50.1000">
    <property type="entry name" value="HAD superfamily/HAD-like"/>
    <property type="match status" value="1"/>
</dbReference>
<evidence type="ECO:0000256" key="13">
    <source>
        <dbReference type="ARBA" id="ARBA00022967"/>
    </source>
</evidence>
<keyword evidence="14 20" id="KW-1133">Transmembrane helix</keyword>
<feature type="compositionally biased region" description="Pro residues" evidence="19">
    <location>
        <begin position="287"/>
        <end position="307"/>
    </location>
</feature>
<protein>
    <recommendedName>
        <fullName evidence="5">Magnesium-transporting ATPase, P-type 1</fullName>
        <ecNumber evidence="4">7.2.2.14</ecNumber>
    </recommendedName>
    <alternativeName>
        <fullName evidence="16">Mg(2+) transport ATPase, P-type 1</fullName>
    </alternativeName>
</protein>
<evidence type="ECO:0000256" key="20">
    <source>
        <dbReference type="SAM" id="Phobius"/>
    </source>
</evidence>
<dbReference type="Pfam" id="PF00122">
    <property type="entry name" value="E1-E2_ATPase"/>
    <property type="match status" value="1"/>
</dbReference>
<evidence type="ECO:0000313" key="23">
    <source>
        <dbReference type="Proteomes" id="UP001631957"/>
    </source>
</evidence>
<dbReference type="EC" id="7.2.2.14" evidence="4"/>
<keyword evidence="12" id="KW-0460">Magnesium</keyword>
<dbReference type="Proteomes" id="UP001631957">
    <property type="component" value="Unassembled WGS sequence"/>
</dbReference>
<keyword evidence="8" id="KW-0597">Phosphoprotein</keyword>
<dbReference type="SFLD" id="SFLDG00002">
    <property type="entry name" value="C1.7:_P-type_atpase_like"/>
    <property type="match status" value="1"/>
</dbReference>
<keyword evidence="10" id="KW-0547">Nucleotide-binding</keyword>
<comment type="subcellular location">
    <subcellularLocation>
        <location evidence="2">Cell inner membrane</location>
        <topology evidence="2">Multi-pass membrane protein</topology>
    </subcellularLocation>
</comment>
<keyword evidence="11" id="KW-0067">ATP-binding</keyword>
<evidence type="ECO:0000256" key="15">
    <source>
        <dbReference type="ARBA" id="ARBA00023136"/>
    </source>
</evidence>
<evidence type="ECO:0000256" key="5">
    <source>
        <dbReference type="ARBA" id="ARBA00013555"/>
    </source>
</evidence>
<dbReference type="Gene3D" id="1.20.1110.10">
    <property type="entry name" value="Calcium-transporting ATPase, transmembrane domain"/>
    <property type="match status" value="2"/>
</dbReference>
<evidence type="ECO:0000313" key="22">
    <source>
        <dbReference type="EMBL" id="MFM9608840.1"/>
    </source>
</evidence>
<evidence type="ECO:0000256" key="18">
    <source>
        <dbReference type="ARBA" id="ARBA00049360"/>
    </source>
</evidence>
<dbReference type="SFLD" id="SFLDS00003">
    <property type="entry name" value="Haloacid_Dehalogenase"/>
    <property type="match status" value="1"/>
</dbReference>
<organism evidence="22 23">
    <name type="scientific">Streptomyces niveiscabiei</name>
    <dbReference type="NCBI Taxonomy" id="164115"/>
    <lineage>
        <taxon>Bacteria</taxon>
        <taxon>Bacillati</taxon>
        <taxon>Actinomycetota</taxon>
        <taxon>Actinomycetes</taxon>
        <taxon>Kitasatosporales</taxon>
        <taxon>Streptomycetaceae</taxon>
        <taxon>Streptomyces</taxon>
    </lineage>
</organism>
<dbReference type="InterPro" id="IPR006415">
    <property type="entry name" value="P-type_ATPase_IIIB"/>
</dbReference>
<keyword evidence="23" id="KW-1185">Reference proteome</keyword>
<name>A0ABW9HLA3_9ACTN</name>
<dbReference type="Gene3D" id="2.70.150.10">
    <property type="entry name" value="Calcium-transporting ATPase, cytoplasmic transduction domain A"/>
    <property type="match status" value="2"/>
</dbReference>
<dbReference type="InterPro" id="IPR059000">
    <property type="entry name" value="ATPase_P-type_domA"/>
</dbReference>
<feature type="compositionally biased region" description="Low complexity" evidence="19">
    <location>
        <begin position="308"/>
        <end position="333"/>
    </location>
</feature>
<evidence type="ECO:0000256" key="6">
    <source>
        <dbReference type="ARBA" id="ARBA00022475"/>
    </source>
</evidence>
<feature type="region of interest" description="Disordered" evidence="19">
    <location>
        <begin position="226"/>
        <end position="333"/>
    </location>
</feature>
<proteinExistence type="inferred from homology"/>
<dbReference type="SUPFAM" id="SSF81653">
    <property type="entry name" value="Calcium ATPase, transduction domain A"/>
    <property type="match status" value="1"/>
</dbReference>
<feature type="transmembrane region" description="Helical" evidence="20">
    <location>
        <begin position="905"/>
        <end position="929"/>
    </location>
</feature>
<dbReference type="PROSITE" id="PS00154">
    <property type="entry name" value="ATPASE_E1_E2"/>
    <property type="match status" value="1"/>
</dbReference>
<dbReference type="Pfam" id="PF00689">
    <property type="entry name" value="Cation_ATPase_C"/>
    <property type="match status" value="1"/>
</dbReference>
<dbReference type="InterPro" id="IPR044492">
    <property type="entry name" value="P_typ_ATPase_HD_dom"/>
</dbReference>
<evidence type="ECO:0000256" key="2">
    <source>
        <dbReference type="ARBA" id="ARBA00004429"/>
    </source>
</evidence>
<dbReference type="InterPro" id="IPR001757">
    <property type="entry name" value="P_typ_ATPase"/>
</dbReference>
<dbReference type="InterPro" id="IPR006068">
    <property type="entry name" value="ATPase_P-typ_cation-transptr_C"/>
</dbReference>
<evidence type="ECO:0000256" key="8">
    <source>
        <dbReference type="ARBA" id="ARBA00022553"/>
    </source>
</evidence>
<dbReference type="SMART" id="SM00831">
    <property type="entry name" value="Cation_ATPase_N"/>
    <property type="match status" value="1"/>
</dbReference>
<feature type="domain" description="Cation-transporting P-type ATPase N-terminal" evidence="21">
    <location>
        <begin position="58"/>
        <end position="131"/>
    </location>
</feature>
<keyword evidence="9 20" id="KW-0812">Transmembrane</keyword>
<feature type="transmembrane region" description="Helical" evidence="20">
    <location>
        <begin position="941"/>
        <end position="965"/>
    </location>
</feature>
<dbReference type="InterPro" id="IPR023298">
    <property type="entry name" value="ATPase_P-typ_TM_dom_sf"/>
</dbReference>
<feature type="transmembrane region" description="Helical" evidence="20">
    <location>
        <begin position="977"/>
        <end position="996"/>
    </location>
</feature>
<feature type="transmembrane region" description="Helical" evidence="20">
    <location>
        <begin position="1008"/>
        <end position="1029"/>
    </location>
</feature>
<keyword evidence="15 20" id="KW-0472">Membrane</keyword>
<accession>A0ABW9HLA3</accession>
<dbReference type="SFLD" id="SFLDF00027">
    <property type="entry name" value="p-type_atpase"/>
    <property type="match status" value="1"/>
</dbReference>
<dbReference type="PANTHER" id="PTHR42861">
    <property type="entry name" value="CALCIUM-TRANSPORTING ATPASE"/>
    <property type="match status" value="1"/>
</dbReference>
<keyword evidence="7" id="KW-0997">Cell inner membrane</keyword>
<dbReference type="Pfam" id="PF00690">
    <property type="entry name" value="Cation_ATPase_N"/>
    <property type="match status" value="1"/>
</dbReference>
<sequence length="1033" mass="105756">MPSGDGAVLLGAEEGRAPDGTTSLAPAIGGAASGAPSTDAVIAPASPAATPDPAATPALADATALETLRRLNTRPRGLTEDEAGARLAEYGENTLPGTSAVGWPRLLLAGVRDPFTCVLLCLGLVSALVSSWGTATVILALVAVSCVLRASGERRADRSVAALRDLVAGTATVVRRQGPAGTPVSREIPAADLVPGDVIRLGPGDLVPADVRLLRAHGLTVHQAALTGESQPVAKHAQGPGEGAEPGRANETEQDDTTPTSPVPPAVTAPEASAPPESRALAASAPPASPAVTPPAASEPPASPAVTPPAASEPSGSPAVAAPTSPESPVVKAPAPPAVAALTSPVPPAVAPSGPAVAASGTPEPPAVRALTSPESPAVATPAPDTPTTPPPFTAPHLCFQGSDIATGTATAVVLATGARTRFAAAHAPPARPTGNAFDRSVHGISWVLIRFMLLTPPLVLMANAALRDRDLETLPFAVAVAVGLTPEMLPVIVTTCLARGASLLARSHNVIVKRLPALHDLGAVDVLCVDKTGTLTQDRPVLERGIGTDGGEDDDVVRWAAVQAWWTLQFAELPAPDALDEALLDAAGAVGEEYDGVDAVPFDPRRRIATAVVRGRRPGTHLLITKGAVDDVLARCDLTETERKRLLKLAATEADDGLRLLAVATAERTARTRPYTPADERGLTFRGLVAFRDALAPSAAEALRGLAARGISVRVLTGDAPGTAARACRDLGLDPGEPVTLGADGDVPEATVYSRCTPQDKARIVAALRERGHTVGFLGDGVNDAPALRAADVGIAPRTACAVARESADVVLGEKELTAVGHAVTAGRYSSGNIASYLRVTLSSNLGNVLAMLSAGLLLPFLPMLPAQVLVQNLCFDAAQLAFAYDRPSASALRRPTVLRPRSFLALITGFGALNAVADLTTFGILAYGLRGPDEVDDEAFFHSAWFTENLLTQALVMVLLRAGRHAVRGGRRPGPVGWAAAVLIGVGLLLPPSPLGGALGMTGLPLPYYLMLGAVLLLYALALRPLARRQP</sequence>
<feature type="compositionally biased region" description="Low complexity" evidence="19">
    <location>
        <begin position="268"/>
        <end position="286"/>
    </location>
</feature>
<gene>
    <name evidence="22" type="ORF">ACKI18_08955</name>
</gene>
<keyword evidence="6" id="KW-1003">Cell membrane</keyword>
<evidence type="ECO:0000256" key="9">
    <source>
        <dbReference type="ARBA" id="ARBA00022692"/>
    </source>
</evidence>
<evidence type="ECO:0000256" key="4">
    <source>
        <dbReference type="ARBA" id="ARBA00012786"/>
    </source>
</evidence>
<evidence type="ECO:0000256" key="12">
    <source>
        <dbReference type="ARBA" id="ARBA00022842"/>
    </source>
</evidence>